<feature type="compositionally biased region" description="Basic and acidic residues" evidence="2">
    <location>
        <begin position="212"/>
        <end position="223"/>
    </location>
</feature>
<keyword evidence="4" id="KW-1185">Reference proteome</keyword>
<proteinExistence type="predicted"/>
<dbReference type="PANTHER" id="PTHR33223">
    <property type="entry name" value="CCHC-TYPE DOMAIN-CONTAINING PROTEIN"/>
    <property type="match status" value="1"/>
</dbReference>
<feature type="compositionally biased region" description="Basic and acidic residues" evidence="2">
    <location>
        <begin position="235"/>
        <end position="244"/>
    </location>
</feature>
<feature type="region of interest" description="Disordered" evidence="2">
    <location>
        <begin position="178"/>
        <end position="244"/>
    </location>
</feature>
<dbReference type="PANTHER" id="PTHR33223:SF8">
    <property type="entry name" value="OS04G0172440 PROTEIN"/>
    <property type="match status" value="1"/>
</dbReference>
<evidence type="ECO:0000313" key="4">
    <source>
        <dbReference type="Proteomes" id="UP000596660"/>
    </source>
</evidence>
<dbReference type="Gramene" id="AUR62029076-RA">
    <property type="protein sequence ID" value="AUR62029076-RA:cds"/>
    <property type="gene ID" value="AUR62029076"/>
</dbReference>
<organism evidence="3 4">
    <name type="scientific">Chenopodium quinoa</name>
    <name type="common">Quinoa</name>
    <dbReference type="NCBI Taxonomy" id="63459"/>
    <lineage>
        <taxon>Eukaryota</taxon>
        <taxon>Viridiplantae</taxon>
        <taxon>Streptophyta</taxon>
        <taxon>Embryophyta</taxon>
        <taxon>Tracheophyta</taxon>
        <taxon>Spermatophyta</taxon>
        <taxon>Magnoliopsida</taxon>
        <taxon>eudicotyledons</taxon>
        <taxon>Gunneridae</taxon>
        <taxon>Pentapetalae</taxon>
        <taxon>Caryophyllales</taxon>
        <taxon>Chenopodiaceae</taxon>
        <taxon>Chenopodioideae</taxon>
        <taxon>Atripliceae</taxon>
        <taxon>Chenopodium</taxon>
    </lineage>
</organism>
<dbReference type="AlphaFoldDB" id="A0A803MGH4"/>
<reference evidence="3" key="2">
    <citation type="submission" date="2021-03" db="UniProtKB">
        <authorList>
            <consortium name="EnsemblPlants"/>
        </authorList>
    </citation>
    <scope>IDENTIFICATION</scope>
</reference>
<accession>A0A803MGH4</accession>
<evidence type="ECO:0000256" key="2">
    <source>
        <dbReference type="SAM" id="MobiDB-lite"/>
    </source>
</evidence>
<feature type="compositionally biased region" description="Polar residues" evidence="2">
    <location>
        <begin position="181"/>
        <end position="204"/>
    </location>
</feature>
<dbReference type="EnsemblPlants" id="AUR62029076-RA">
    <property type="protein sequence ID" value="AUR62029076-RA:cds"/>
    <property type="gene ID" value="AUR62029076"/>
</dbReference>
<sequence>MPLSENYVCVVYDHSTQQKVKLVPYKGSDVILKKDLFSDVCATMGYNGAFCLIDDEEDALSLLSNAEKNAGARLNSPSNFQCPIYLDDLSDDEDLRVAHLTRAGRHFKPSYLEDENPVEALKRKEKDKELAREDKEEDDAIRRMKEVNANVSIWKLLTHSQPHRAAVLRHLNEVSIDPSITPDQMNDNDSEVNSQEAVGGTNWSNEDEAEEEPKTPKDNDPCFRGESWTSNSFRRGHDEGSRKRSRAEDFDLDFDILCYRRLVYPEELVLFPNYRHEDRYHNLPQFEKFNGLGDPIIHLYNFVNTLYPLNVPEEHFPMLFNRSLDGHALSWYYTSGVTTKSSWGKIAQEFSDWAFEFRQTDTEKLKLVNMEQSDQESFSHLFSRCSYVRAQLRFHINDREFMLILLRKLNDFYYQHMVSIKYADLSHMERHGYEIDAYRLQERRPKVHPQGERANRRIFTRIDEPLSVVYDRLSKKGILRAKSYVYSLPPHGTDMRQYCSYCHLYGHRTDTCYDLKCVIQDLIDRGIITPAHPHSSVPETSPAQPRTSQADLFLQLLKEGRIKPLPRRAGADPVGPNLNKYCHYHQLHGHDTNECHALRWCIKRTTRISCPNQNMSINSLSFWTHEDDLTLLIARHYSDYEKDC</sequence>
<reference evidence="3" key="1">
    <citation type="journal article" date="2017" name="Nature">
        <title>The genome of Chenopodium quinoa.</title>
        <authorList>
            <person name="Jarvis D.E."/>
            <person name="Ho Y.S."/>
            <person name="Lightfoot D.J."/>
            <person name="Schmoeckel S.M."/>
            <person name="Li B."/>
            <person name="Borm T.J.A."/>
            <person name="Ohyanagi H."/>
            <person name="Mineta K."/>
            <person name="Michell C.T."/>
            <person name="Saber N."/>
            <person name="Kharbatia N.M."/>
            <person name="Rupper R.R."/>
            <person name="Sharp A.R."/>
            <person name="Dally N."/>
            <person name="Boughton B.A."/>
            <person name="Woo Y.H."/>
            <person name="Gao G."/>
            <person name="Schijlen E.G.W.M."/>
            <person name="Guo X."/>
            <person name="Momin A.A."/>
            <person name="Negrao S."/>
            <person name="Al-Babili S."/>
            <person name="Gehring C."/>
            <person name="Roessner U."/>
            <person name="Jung C."/>
            <person name="Murphy K."/>
            <person name="Arold S.T."/>
            <person name="Gojobori T."/>
            <person name="van der Linden C.G."/>
            <person name="van Loo E.N."/>
            <person name="Jellen E.N."/>
            <person name="Maughan P.J."/>
            <person name="Tester M."/>
        </authorList>
    </citation>
    <scope>NUCLEOTIDE SEQUENCE [LARGE SCALE GENOMIC DNA]</scope>
    <source>
        <strain evidence="3">cv. PI 614886</strain>
    </source>
</reference>
<evidence type="ECO:0008006" key="5">
    <source>
        <dbReference type="Google" id="ProtNLM"/>
    </source>
</evidence>
<name>A0A803MGH4_CHEQI</name>
<dbReference type="Proteomes" id="UP000596660">
    <property type="component" value="Unplaced"/>
</dbReference>
<evidence type="ECO:0000256" key="1">
    <source>
        <dbReference type="SAM" id="Coils"/>
    </source>
</evidence>
<evidence type="ECO:0000313" key="3">
    <source>
        <dbReference type="EnsemblPlants" id="AUR62029076-RA:cds"/>
    </source>
</evidence>
<feature type="coiled-coil region" evidence="1">
    <location>
        <begin position="118"/>
        <end position="150"/>
    </location>
</feature>
<keyword evidence="1" id="KW-0175">Coiled coil</keyword>
<protein>
    <recommendedName>
        <fullName evidence="5">Retrotransposon gag domain-containing protein</fullName>
    </recommendedName>
</protein>